<organism evidence="2 3">
    <name type="scientific">Protopolystoma xenopodis</name>
    <dbReference type="NCBI Taxonomy" id="117903"/>
    <lineage>
        <taxon>Eukaryota</taxon>
        <taxon>Metazoa</taxon>
        <taxon>Spiralia</taxon>
        <taxon>Lophotrochozoa</taxon>
        <taxon>Platyhelminthes</taxon>
        <taxon>Monogenea</taxon>
        <taxon>Polyopisthocotylea</taxon>
        <taxon>Polystomatidea</taxon>
        <taxon>Polystomatidae</taxon>
        <taxon>Protopolystoma</taxon>
    </lineage>
</organism>
<comment type="caution">
    <text evidence="2">The sequence shown here is derived from an EMBL/GenBank/DDBJ whole genome shotgun (WGS) entry which is preliminary data.</text>
</comment>
<dbReference type="SMART" id="SM01052">
    <property type="entry name" value="CAP_GLY"/>
    <property type="match status" value="1"/>
</dbReference>
<dbReference type="SUPFAM" id="SSF74924">
    <property type="entry name" value="Cap-Gly domain"/>
    <property type="match status" value="1"/>
</dbReference>
<dbReference type="OrthoDB" id="2130750at2759"/>
<dbReference type="Pfam" id="PF01302">
    <property type="entry name" value="CAP_GLY"/>
    <property type="match status" value="1"/>
</dbReference>
<evidence type="ECO:0000259" key="1">
    <source>
        <dbReference type="PROSITE" id="PS50245"/>
    </source>
</evidence>
<dbReference type="Proteomes" id="UP000784294">
    <property type="component" value="Unassembled WGS sequence"/>
</dbReference>
<dbReference type="PROSITE" id="PS00845">
    <property type="entry name" value="CAP_GLY_1"/>
    <property type="match status" value="1"/>
</dbReference>
<keyword evidence="3" id="KW-1185">Reference proteome</keyword>
<dbReference type="Gene3D" id="2.30.30.190">
    <property type="entry name" value="CAP Gly-rich-like domain"/>
    <property type="match status" value="1"/>
</dbReference>
<protein>
    <recommendedName>
        <fullName evidence="1">CAP-Gly domain-containing protein</fullName>
    </recommendedName>
</protein>
<name>A0A448WD00_9PLAT</name>
<reference evidence="2" key="1">
    <citation type="submission" date="2018-11" db="EMBL/GenBank/DDBJ databases">
        <authorList>
            <consortium name="Pathogen Informatics"/>
        </authorList>
    </citation>
    <scope>NUCLEOTIDE SEQUENCE</scope>
</reference>
<dbReference type="PROSITE" id="PS50245">
    <property type="entry name" value="CAP_GLY_2"/>
    <property type="match status" value="1"/>
</dbReference>
<dbReference type="AlphaFoldDB" id="A0A448WD00"/>
<dbReference type="InterPro" id="IPR000938">
    <property type="entry name" value="CAP-Gly_domain"/>
</dbReference>
<dbReference type="EMBL" id="CAAALY010004734">
    <property type="protein sequence ID" value="VEL08782.1"/>
    <property type="molecule type" value="Genomic_DNA"/>
</dbReference>
<feature type="non-terminal residue" evidence="2">
    <location>
        <position position="1"/>
    </location>
</feature>
<proteinExistence type="predicted"/>
<evidence type="ECO:0000313" key="3">
    <source>
        <dbReference type="Proteomes" id="UP000784294"/>
    </source>
</evidence>
<sequence length="126" mass="13612">MGLCGYVDESLMNDDLQQIDIGTQVFAGVGCKRLGSVSFIGPTQFAEGEWIGVTLDVPSGKNDGSVNGVRYFQCEPFYGLFSRRNNLRIPTPDELAQFHAVKQTNTSGLDMDSCAMFNSVASTAST</sequence>
<dbReference type="PANTHER" id="PTHR18916">
    <property type="entry name" value="DYNACTIN 1-RELATED MICROTUBULE-BINDING"/>
    <property type="match status" value="1"/>
</dbReference>
<accession>A0A448WD00</accession>
<dbReference type="InterPro" id="IPR036859">
    <property type="entry name" value="CAP-Gly_dom_sf"/>
</dbReference>
<gene>
    <name evidence="2" type="ORF">PXEA_LOCUS2222</name>
</gene>
<evidence type="ECO:0000313" key="2">
    <source>
        <dbReference type="EMBL" id="VEL08782.1"/>
    </source>
</evidence>
<feature type="domain" description="CAP-Gly" evidence="1">
    <location>
        <begin position="41"/>
        <end position="83"/>
    </location>
</feature>